<gene>
    <name evidence="4" type="ORF">ACFFH7_40060</name>
</gene>
<evidence type="ECO:0000256" key="3">
    <source>
        <dbReference type="SAM" id="SignalP"/>
    </source>
</evidence>
<keyword evidence="5" id="KW-1185">Reference proteome</keyword>
<feature type="transmembrane region" description="Helical" evidence="2">
    <location>
        <begin position="188"/>
        <end position="207"/>
    </location>
</feature>
<reference evidence="4 5" key="1">
    <citation type="submission" date="2024-09" db="EMBL/GenBank/DDBJ databases">
        <authorList>
            <person name="Sun Q."/>
            <person name="Mori K."/>
        </authorList>
    </citation>
    <scope>NUCLEOTIDE SEQUENCE [LARGE SCALE GENOMIC DNA]</scope>
    <source>
        <strain evidence="4 5">TBRC 1432</strain>
    </source>
</reference>
<accession>A0ABV6N5E9</accession>
<feature type="transmembrane region" description="Helical" evidence="2">
    <location>
        <begin position="312"/>
        <end position="329"/>
    </location>
</feature>
<feature type="transmembrane region" description="Helical" evidence="2">
    <location>
        <begin position="275"/>
        <end position="297"/>
    </location>
</feature>
<sequence length="359" mass="37757">MARLAALVAVLLLALAGPASAHEADAHTPPDRVGDLSSALIPSTTLPPGVEFRVLQNGEALWLRNSTRTDVVVLDPDGAQRYQIGSDGAAVNAAIPTEATPSGDISEDPEKPTGDAAVAPRWQRLSADPVVQWHDHYAHWGDATLPSQVLADPDSEHLIRAWQVDLVSDGRTYQVRGELRWLPGPSPAPWILVTVSLAIATSLLGLVRRSQRPLAAATAVLVLAGATHGIATILGRQAENQWTIVAHEYLPVILAWLVGAAAVALLAANRSTGRWFAALAAVGLGALAFLQDLPVWWSSTSIVALPVELDRALVSITAGVAVGLLVTVLRTPNITRSDAVTATQGDRPAQADGVLPQGR</sequence>
<evidence type="ECO:0000256" key="1">
    <source>
        <dbReference type="SAM" id="MobiDB-lite"/>
    </source>
</evidence>
<evidence type="ECO:0000313" key="4">
    <source>
        <dbReference type="EMBL" id="MFC0547759.1"/>
    </source>
</evidence>
<evidence type="ECO:0000313" key="5">
    <source>
        <dbReference type="Proteomes" id="UP001589810"/>
    </source>
</evidence>
<feature type="region of interest" description="Disordered" evidence="1">
    <location>
        <begin position="339"/>
        <end position="359"/>
    </location>
</feature>
<keyword evidence="3" id="KW-0732">Signal</keyword>
<feature type="transmembrane region" description="Helical" evidence="2">
    <location>
        <begin position="249"/>
        <end position="268"/>
    </location>
</feature>
<keyword evidence="2" id="KW-1133">Transmembrane helix</keyword>
<proteinExistence type="predicted"/>
<comment type="caution">
    <text evidence="4">The sequence shown here is derived from an EMBL/GenBank/DDBJ whole genome shotgun (WGS) entry which is preliminary data.</text>
</comment>
<feature type="signal peptide" evidence="3">
    <location>
        <begin position="1"/>
        <end position="21"/>
    </location>
</feature>
<protein>
    <submittedName>
        <fullName evidence="4">Uncharacterized protein</fullName>
    </submittedName>
</protein>
<keyword evidence="2" id="KW-0472">Membrane</keyword>
<feature type="chain" id="PRO_5047420146" evidence="3">
    <location>
        <begin position="22"/>
        <end position="359"/>
    </location>
</feature>
<feature type="transmembrane region" description="Helical" evidence="2">
    <location>
        <begin position="214"/>
        <end position="234"/>
    </location>
</feature>
<evidence type="ECO:0000256" key="2">
    <source>
        <dbReference type="SAM" id="Phobius"/>
    </source>
</evidence>
<dbReference type="Proteomes" id="UP001589810">
    <property type="component" value="Unassembled WGS sequence"/>
</dbReference>
<dbReference type="RefSeq" id="WP_273938387.1">
    <property type="nucleotide sequence ID" value="NZ_CP097263.1"/>
</dbReference>
<organism evidence="4 5">
    <name type="scientific">Kutzneria chonburiensis</name>
    <dbReference type="NCBI Taxonomy" id="1483604"/>
    <lineage>
        <taxon>Bacteria</taxon>
        <taxon>Bacillati</taxon>
        <taxon>Actinomycetota</taxon>
        <taxon>Actinomycetes</taxon>
        <taxon>Pseudonocardiales</taxon>
        <taxon>Pseudonocardiaceae</taxon>
        <taxon>Kutzneria</taxon>
    </lineage>
</organism>
<keyword evidence="2" id="KW-0812">Transmembrane</keyword>
<name>A0ABV6N5E9_9PSEU</name>
<dbReference type="EMBL" id="JBHLUD010000014">
    <property type="protein sequence ID" value="MFC0547759.1"/>
    <property type="molecule type" value="Genomic_DNA"/>
</dbReference>